<organism evidence="1 2">
    <name type="scientific">Peribacillus butanolivorans</name>
    <dbReference type="NCBI Taxonomy" id="421767"/>
    <lineage>
        <taxon>Bacteria</taxon>
        <taxon>Bacillati</taxon>
        <taxon>Bacillota</taxon>
        <taxon>Bacilli</taxon>
        <taxon>Bacillales</taxon>
        <taxon>Bacillaceae</taxon>
        <taxon>Peribacillus</taxon>
    </lineage>
</organism>
<sequence length="67" mass="8237">MAKNLENLRQVFIVFVEGQCEEYYFDNQQASIGKFMDEGWGHFYQPILERWEFINMQKIRKMYYGEV</sequence>
<proteinExistence type="predicted"/>
<reference evidence="1 2" key="1">
    <citation type="submission" date="2017-09" db="EMBL/GenBank/DDBJ databases">
        <title>Large-scale bioinformatics analysis of Bacillus genomes uncovers conserved roles of natural products in bacterial physiology.</title>
        <authorList>
            <consortium name="Agbiome Team Llc"/>
            <person name="Bleich R.M."/>
            <person name="Kirk G.J."/>
            <person name="Santa Maria K.C."/>
            <person name="Allen S.E."/>
            <person name="Farag S."/>
            <person name="Shank E.A."/>
            <person name="Bowers A."/>
        </authorList>
    </citation>
    <scope>NUCLEOTIDE SEQUENCE [LARGE SCALE GENOMIC DNA]</scope>
    <source>
        <strain evidence="1 2">AFS003229</strain>
    </source>
</reference>
<dbReference type="EMBL" id="NUEQ01000004">
    <property type="protein sequence ID" value="PEJ37516.1"/>
    <property type="molecule type" value="Genomic_DNA"/>
</dbReference>
<name>A0AAX0S9R4_9BACI</name>
<protein>
    <submittedName>
        <fullName evidence="1">Uncharacterized protein</fullName>
    </submittedName>
</protein>
<dbReference type="RefSeq" id="WP_098174547.1">
    <property type="nucleotide sequence ID" value="NZ_NUEQ01000004.1"/>
</dbReference>
<dbReference type="Proteomes" id="UP000220106">
    <property type="component" value="Unassembled WGS sequence"/>
</dbReference>
<evidence type="ECO:0000313" key="1">
    <source>
        <dbReference type="EMBL" id="PEJ37516.1"/>
    </source>
</evidence>
<comment type="caution">
    <text evidence="1">The sequence shown here is derived from an EMBL/GenBank/DDBJ whole genome shotgun (WGS) entry which is preliminary data.</text>
</comment>
<dbReference type="AlphaFoldDB" id="A0AAX0S9R4"/>
<evidence type="ECO:0000313" key="2">
    <source>
        <dbReference type="Proteomes" id="UP000220106"/>
    </source>
</evidence>
<gene>
    <name evidence="1" type="ORF">CN689_01045</name>
</gene>
<accession>A0AAX0S9R4</accession>